<dbReference type="AlphaFoldDB" id="A0AA39P644"/>
<dbReference type="InterPro" id="IPR041078">
    <property type="entry name" value="Plavaka"/>
</dbReference>
<reference evidence="1" key="1">
    <citation type="submission" date="2023-06" db="EMBL/GenBank/DDBJ databases">
        <authorList>
            <consortium name="Lawrence Berkeley National Laboratory"/>
            <person name="Ahrendt S."/>
            <person name="Sahu N."/>
            <person name="Indic B."/>
            <person name="Wong-Bajracharya J."/>
            <person name="Merenyi Z."/>
            <person name="Ke H.-M."/>
            <person name="Monk M."/>
            <person name="Kocsube S."/>
            <person name="Drula E."/>
            <person name="Lipzen A."/>
            <person name="Balint B."/>
            <person name="Henrissat B."/>
            <person name="Andreopoulos B."/>
            <person name="Martin F.M."/>
            <person name="Harder C.B."/>
            <person name="Rigling D."/>
            <person name="Ford K.L."/>
            <person name="Foster G.D."/>
            <person name="Pangilinan J."/>
            <person name="Papanicolaou A."/>
            <person name="Barry K."/>
            <person name="LaButti K."/>
            <person name="Viragh M."/>
            <person name="Koriabine M."/>
            <person name="Yan M."/>
            <person name="Riley R."/>
            <person name="Champramary S."/>
            <person name="Plett K.L."/>
            <person name="Tsai I.J."/>
            <person name="Slot J."/>
            <person name="Sipos G."/>
            <person name="Plett J."/>
            <person name="Nagy L.G."/>
            <person name="Grigoriev I.V."/>
        </authorList>
    </citation>
    <scope>NUCLEOTIDE SEQUENCE</scope>
    <source>
        <strain evidence="1">HWK02</strain>
    </source>
</reference>
<sequence>MWTGEWWWRIQVHNKTQLSQFCSDKTAWPVYLTIGNIGKDTQQELSSHATILLSYLPVPKFDCYSDKLCSVMKYHMFHQCMSIIMHYVTEAGNTGVPIVCTDSLICYVHPIFVVYIANYSEQCLIGCCMENRCPICKVDPGHQGTHQVFDKYNVTETLSLLEVHKKEETTETFGMVYQPFWSMLPHSDIFIAFTPDLLHQLHKGVFKDHLMKWCMTIIGAVKVDKAFQMMPSHPGLHHFKNGILHILQWTGSEHKEMEKAFLALVTSHTC</sequence>
<accession>A0AA39P644</accession>
<protein>
    <submittedName>
        <fullName evidence="1">Uncharacterized protein</fullName>
    </submittedName>
</protein>
<evidence type="ECO:0000313" key="2">
    <source>
        <dbReference type="Proteomes" id="UP001175228"/>
    </source>
</evidence>
<gene>
    <name evidence="1" type="ORF">EDD18DRAFT_1312681</name>
</gene>
<organism evidence="1 2">
    <name type="scientific">Armillaria luteobubalina</name>
    <dbReference type="NCBI Taxonomy" id="153913"/>
    <lineage>
        <taxon>Eukaryota</taxon>
        <taxon>Fungi</taxon>
        <taxon>Dikarya</taxon>
        <taxon>Basidiomycota</taxon>
        <taxon>Agaricomycotina</taxon>
        <taxon>Agaricomycetes</taxon>
        <taxon>Agaricomycetidae</taxon>
        <taxon>Agaricales</taxon>
        <taxon>Marasmiineae</taxon>
        <taxon>Physalacriaceae</taxon>
        <taxon>Armillaria</taxon>
    </lineage>
</organism>
<dbReference type="Pfam" id="PF18759">
    <property type="entry name" value="Plavaka"/>
    <property type="match status" value="1"/>
</dbReference>
<dbReference type="EMBL" id="JAUEPU010000104">
    <property type="protein sequence ID" value="KAK0477996.1"/>
    <property type="molecule type" value="Genomic_DNA"/>
</dbReference>
<dbReference type="Proteomes" id="UP001175228">
    <property type="component" value="Unassembled WGS sequence"/>
</dbReference>
<proteinExistence type="predicted"/>
<name>A0AA39P644_9AGAR</name>
<comment type="caution">
    <text evidence="1">The sequence shown here is derived from an EMBL/GenBank/DDBJ whole genome shotgun (WGS) entry which is preliminary data.</text>
</comment>
<keyword evidence="2" id="KW-1185">Reference proteome</keyword>
<evidence type="ECO:0000313" key="1">
    <source>
        <dbReference type="EMBL" id="KAK0477996.1"/>
    </source>
</evidence>